<keyword evidence="2" id="KW-1185">Reference proteome</keyword>
<reference evidence="1 2" key="1">
    <citation type="submission" date="2019-09" db="EMBL/GenBank/DDBJ databases">
        <title>A chromosome-level genome assembly of the Chinese tupelo Nyssa sinensis.</title>
        <authorList>
            <person name="Yang X."/>
            <person name="Kang M."/>
            <person name="Yang Y."/>
            <person name="Xiong H."/>
            <person name="Wang M."/>
            <person name="Zhang Z."/>
            <person name="Wang Z."/>
            <person name="Wu H."/>
            <person name="Ma T."/>
            <person name="Liu J."/>
            <person name="Xi Z."/>
        </authorList>
    </citation>
    <scope>NUCLEOTIDE SEQUENCE [LARGE SCALE GENOMIC DNA]</scope>
    <source>
        <strain evidence="1">J267</strain>
        <tissue evidence="1">Leaf</tissue>
    </source>
</reference>
<dbReference type="OrthoDB" id="185373at2759"/>
<sequence length="132" mass="14671">MVKVRVLLDAMPVIGLVSWKVIVSRYMDIGNLDGARIFYEAMPICDVHVGTWNDDFGTYILKMGSIVALGNCLNASRSRVSEQTKTFILGISLVCLQVVKQVGNWSNFKLSKKHFKVSAVTSIFNLGQFHSS</sequence>
<dbReference type="EMBL" id="CM018031">
    <property type="protein sequence ID" value="KAA8548725.1"/>
    <property type="molecule type" value="Genomic_DNA"/>
</dbReference>
<dbReference type="AlphaFoldDB" id="A0A5J5C024"/>
<protein>
    <recommendedName>
        <fullName evidence="3">Pentatricopeptide repeat-containing protein</fullName>
    </recommendedName>
</protein>
<organism evidence="1 2">
    <name type="scientific">Nyssa sinensis</name>
    <dbReference type="NCBI Taxonomy" id="561372"/>
    <lineage>
        <taxon>Eukaryota</taxon>
        <taxon>Viridiplantae</taxon>
        <taxon>Streptophyta</taxon>
        <taxon>Embryophyta</taxon>
        <taxon>Tracheophyta</taxon>
        <taxon>Spermatophyta</taxon>
        <taxon>Magnoliopsida</taxon>
        <taxon>eudicotyledons</taxon>
        <taxon>Gunneridae</taxon>
        <taxon>Pentapetalae</taxon>
        <taxon>asterids</taxon>
        <taxon>Cornales</taxon>
        <taxon>Nyssaceae</taxon>
        <taxon>Nyssa</taxon>
    </lineage>
</organism>
<accession>A0A5J5C024</accession>
<gene>
    <name evidence="1" type="ORF">F0562_000409</name>
</gene>
<proteinExistence type="predicted"/>
<evidence type="ECO:0008006" key="3">
    <source>
        <dbReference type="Google" id="ProtNLM"/>
    </source>
</evidence>
<name>A0A5J5C024_9ASTE</name>
<dbReference type="Proteomes" id="UP000325577">
    <property type="component" value="Linkage Group LG0"/>
</dbReference>
<evidence type="ECO:0000313" key="1">
    <source>
        <dbReference type="EMBL" id="KAA8548725.1"/>
    </source>
</evidence>
<evidence type="ECO:0000313" key="2">
    <source>
        <dbReference type="Proteomes" id="UP000325577"/>
    </source>
</evidence>